<dbReference type="SUPFAM" id="SSF46785">
    <property type="entry name" value="Winged helix' DNA-binding domain"/>
    <property type="match status" value="1"/>
</dbReference>
<keyword evidence="3" id="KW-0238">DNA-binding</keyword>
<dbReference type="InterPro" id="IPR036388">
    <property type="entry name" value="WH-like_DNA-bd_sf"/>
</dbReference>
<accession>F7ZDY4</accession>
<dbReference type="PRINTS" id="PR00039">
    <property type="entry name" value="HTHLYSR"/>
</dbReference>
<dbReference type="GO" id="GO:0003700">
    <property type="term" value="F:DNA-binding transcription factor activity"/>
    <property type="evidence" value="ECO:0007669"/>
    <property type="project" value="InterPro"/>
</dbReference>
<evidence type="ECO:0000256" key="4">
    <source>
        <dbReference type="ARBA" id="ARBA00023163"/>
    </source>
</evidence>
<name>F7ZDY4_ROSLO</name>
<organism evidence="6 7">
    <name type="scientific">Roseobacter litoralis (strain ATCC 49566 / DSM 6996 / JCM 21268 / NBRC 15278 / OCh 149)</name>
    <dbReference type="NCBI Taxonomy" id="391595"/>
    <lineage>
        <taxon>Bacteria</taxon>
        <taxon>Pseudomonadati</taxon>
        <taxon>Pseudomonadota</taxon>
        <taxon>Alphaproteobacteria</taxon>
        <taxon>Rhodobacterales</taxon>
        <taxon>Roseobacteraceae</taxon>
        <taxon>Roseobacter</taxon>
    </lineage>
</organism>
<evidence type="ECO:0000313" key="7">
    <source>
        <dbReference type="Proteomes" id="UP000001353"/>
    </source>
</evidence>
<dbReference type="PANTHER" id="PTHR30537:SF26">
    <property type="entry name" value="GLYCINE CLEAVAGE SYSTEM TRANSCRIPTIONAL ACTIVATOR"/>
    <property type="match status" value="1"/>
</dbReference>
<dbReference type="Pfam" id="PF03466">
    <property type="entry name" value="LysR_substrate"/>
    <property type="match status" value="1"/>
</dbReference>
<dbReference type="HOGENOM" id="CLU_039613_37_0_5"/>
<dbReference type="PROSITE" id="PS50931">
    <property type="entry name" value="HTH_LYSR"/>
    <property type="match status" value="1"/>
</dbReference>
<keyword evidence="4" id="KW-0804">Transcription</keyword>
<keyword evidence="7" id="KW-1185">Reference proteome</keyword>
<dbReference type="AlphaFoldDB" id="F7ZDY4"/>
<sequence>MRYMTDLPPLNWLRAFEASARNLSFTGAARDLNMTQSAVSQQIKSLEGFLGRPLFHRHARSLELTQTGQSYLPVVRDAFRTLAHGTRALTRNETNVLHVQSNLTFAVNWLSPRLSTFRAKHPEVQLSISTELWEPRDMADGADVEIRYSLRPSDQVYAELLATDHYYPVCRPDFPAHLETLHEKPLYDCLNMMGTWAVWVEECGMDWPNPPVTYASTYLLPLAVAQAGGGMALAHDLIAKRLIDTGALIAPFAHRARMQEAYYLIQSPQAQTMPAAQAFTHWLRDALAVEQNAQSGRLGTQA</sequence>
<evidence type="ECO:0000313" key="6">
    <source>
        <dbReference type="EMBL" id="AEI92103.1"/>
    </source>
</evidence>
<dbReference type="Proteomes" id="UP000001353">
    <property type="component" value="Chromosome"/>
</dbReference>
<dbReference type="FunFam" id="1.10.10.10:FF:000038">
    <property type="entry name" value="Glycine cleavage system transcriptional activator"/>
    <property type="match status" value="1"/>
</dbReference>
<dbReference type="eggNOG" id="COG0583">
    <property type="taxonomic scope" value="Bacteria"/>
</dbReference>
<dbReference type="PANTHER" id="PTHR30537">
    <property type="entry name" value="HTH-TYPE TRANSCRIPTIONAL REGULATOR"/>
    <property type="match status" value="1"/>
</dbReference>
<dbReference type="STRING" id="391595.RLO149_c000710"/>
<dbReference type="Gene3D" id="3.40.190.10">
    <property type="entry name" value="Periplasmic binding protein-like II"/>
    <property type="match status" value="2"/>
</dbReference>
<evidence type="ECO:0000256" key="2">
    <source>
        <dbReference type="ARBA" id="ARBA00023015"/>
    </source>
</evidence>
<gene>
    <name evidence="6" type="ordered locus">RLO149_c000710</name>
</gene>
<dbReference type="GO" id="GO:0006351">
    <property type="term" value="P:DNA-templated transcription"/>
    <property type="evidence" value="ECO:0007669"/>
    <property type="project" value="TreeGrafter"/>
</dbReference>
<dbReference type="InterPro" id="IPR005119">
    <property type="entry name" value="LysR_subst-bd"/>
</dbReference>
<evidence type="ECO:0000256" key="1">
    <source>
        <dbReference type="ARBA" id="ARBA00009437"/>
    </source>
</evidence>
<dbReference type="InterPro" id="IPR058163">
    <property type="entry name" value="LysR-type_TF_proteobact-type"/>
</dbReference>
<protein>
    <submittedName>
        <fullName evidence="6">HTH-type transcriptional regulator, LysR family</fullName>
    </submittedName>
</protein>
<keyword evidence="2" id="KW-0805">Transcription regulation</keyword>
<evidence type="ECO:0000256" key="3">
    <source>
        <dbReference type="ARBA" id="ARBA00023125"/>
    </source>
</evidence>
<dbReference type="InterPro" id="IPR000847">
    <property type="entry name" value="LysR_HTH_N"/>
</dbReference>
<dbReference type="GO" id="GO:0043565">
    <property type="term" value="F:sequence-specific DNA binding"/>
    <property type="evidence" value="ECO:0007669"/>
    <property type="project" value="TreeGrafter"/>
</dbReference>
<dbReference type="SUPFAM" id="SSF53850">
    <property type="entry name" value="Periplasmic binding protein-like II"/>
    <property type="match status" value="1"/>
</dbReference>
<dbReference type="Gene3D" id="1.10.10.10">
    <property type="entry name" value="Winged helix-like DNA-binding domain superfamily/Winged helix DNA-binding domain"/>
    <property type="match status" value="1"/>
</dbReference>
<dbReference type="EMBL" id="CP002623">
    <property type="protein sequence ID" value="AEI92103.1"/>
    <property type="molecule type" value="Genomic_DNA"/>
</dbReference>
<feature type="domain" description="HTH lysR-type" evidence="5">
    <location>
        <begin position="8"/>
        <end position="65"/>
    </location>
</feature>
<evidence type="ECO:0000259" key="5">
    <source>
        <dbReference type="PROSITE" id="PS50931"/>
    </source>
</evidence>
<dbReference type="Pfam" id="PF00126">
    <property type="entry name" value="HTH_1"/>
    <property type="match status" value="1"/>
</dbReference>
<dbReference type="InterPro" id="IPR036390">
    <property type="entry name" value="WH_DNA-bd_sf"/>
</dbReference>
<dbReference type="KEGG" id="rli:RLO149_c000710"/>
<comment type="similarity">
    <text evidence="1">Belongs to the LysR transcriptional regulatory family.</text>
</comment>
<reference evidence="6 7" key="1">
    <citation type="journal article" date="2011" name="BMC Genomics">
        <title>Comparative genome analysis and genome-guided physiological analysis of Roseobacter litoralis.</title>
        <authorList>
            <person name="Kalhoefer D."/>
            <person name="Thole S."/>
            <person name="Voget S."/>
            <person name="Lehmann R."/>
            <person name="Liesegang H."/>
            <person name="Wollher A."/>
            <person name="Daniel R."/>
            <person name="Simon M."/>
            <person name="Brinkhoff T."/>
        </authorList>
    </citation>
    <scope>NUCLEOTIDE SEQUENCE [LARGE SCALE GENOMIC DNA]</scope>
    <source>
        <strain evidence="7">ATCC 49566 / DSM 6996 / JCM 21268 / NBRC 15278 / OCh 149</strain>
    </source>
</reference>
<proteinExistence type="inferred from homology"/>